<dbReference type="OrthoDB" id="6506885at2"/>
<dbReference type="Proteomes" id="UP000254848">
    <property type="component" value="Unassembled WGS sequence"/>
</dbReference>
<dbReference type="AlphaFoldDB" id="A0A370QEL2"/>
<protein>
    <submittedName>
        <fullName evidence="1">Uncharacterized protein DUF3540</fullName>
    </submittedName>
</protein>
<sequence length="207" mass="22416">MSELIHFTPVKRNSQGMKHAAVHPYQHVTLRTPGPQLVCGRIRSEDGKGAYLDAYPHLPWSVAPSCLLAPQTGDVVSAVINDGQIFVTAVLQRQHATSPLVLNSDGAPLHIVAPSLTLKATERVEIQTESLSLLSRTSQWVTDTLHQVAQSLFVRAGNAHRKVTFADEVEARHISQNAEQSLVLNSRIGSINSSAVLKLDGGQVHMG</sequence>
<organism evidence="1 2">
    <name type="scientific">Enterobacillus tribolii</name>
    <dbReference type="NCBI Taxonomy" id="1487935"/>
    <lineage>
        <taxon>Bacteria</taxon>
        <taxon>Pseudomonadati</taxon>
        <taxon>Pseudomonadota</taxon>
        <taxon>Gammaproteobacteria</taxon>
        <taxon>Enterobacterales</taxon>
        <taxon>Hafniaceae</taxon>
        <taxon>Enterobacillus</taxon>
    </lineage>
</organism>
<keyword evidence="2" id="KW-1185">Reference proteome</keyword>
<proteinExistence type="predicted"/>
<gene>
    <name evidence="1" type="ORF">C8D90_11086</name>
</gene>
<reference evidence="1 2" key="1">
    <citation type="submission" date="2018-07" db="EMBL/GenBank/DDBJ databases">
        <title>Genomic Encyclopedia of Type Strains, Phase IV (KMG-IV): sequencing the most valuable type-strain genomes for metagenomic binning, comparative biology and taxonomic classification.</title>
        <authorList>
            <person name="Goeker M."/>
        </authorList>
    </citation>
    <scope>NUCLEOTIDE SEQUENCE [LARGE SCALE GENOMIC DNA]</scope>
    <source>
        <strain evidence="1 2">DSM 103736</strain>
    </source>
</reference>
<evidence type="ECO:0000313" key="1">
    <source>
        <dbReference type="EMBL" id="RDK86812.1"/>
    </source>
</evidence>
<dbReference type="EMBL" id="QRAP01000010">
    <property type="protein sequence ID" value="RDK86812.1"/>
    <property type="molecule type" value="Genomic_DNA"/>
</dbReference>
<evidence type="ECO:0000313" key="2">
    <source>
        <dbReference type="Proteomes" id="UP000254848"/>
    </source>
</evidence>
<dbReference type="RefSeq" id="WP_115459952.1">
    <property type="nucleotide sequence ID" value="NZ_QRAP01000010.1"/>
</dbReference>
<accession>A0A370QEL2</accession>
<dbReference type="InterPro" id="IPR021927">
    <property type="entry name" value="DUF3540"/>
</dbReference>
<comment type="caution">
    <text evidence="1">The sequence shown here is derived from an EMBL/GenBank/DDBJ whole genome shotgun (WGS) entry which is preliminary data.</text>
</comment>
<dbReference type="Pfam" id="PF12059">
    <property type="entry name" value="DUF3540"/>
    <property type="match status" value="2"/>
</dbReference>
<name>A0A370QEL2_9GAMM</name>